<proteinExistence type="predicted"/>
<name>Q96XL7_SULTO</name>
<dbReference type="EMBL" id="BA000023">
    <property type="protein sequence ID" value="BAB67610.1"/>
    <property type="molecule type" value="Genomic_DNA"/>
</dbReference>
<keyword evidence="2" id="KW-1185">Reference proteome</keyword>
<dbReference type="AlphaFoldDB" id="Q96XL7"/>
<evidence type="ECO:0000313" key="2">
    <source>
        <dbReference type="Proteomes" id="UP000001015"/>
    </source>
</evidence>
<accession>Q96XL7</accession>
<organism evidence="1 2">
    <name type="scientific">Sulfurisphaera tokodaii (strain DSM 16993 / JCM 10545 / NBRC 100140 / 7)</name>
    <name type="common">Sulfolobus tokodaii</name>
    <dbReference type="NCBI Taxonomy" id="273063"/>
    <lineage>
        <taxon>Archaea</taxon>
        <taxon>Thermoproteota</taxon>
        <taxon>Thermoprotei</taxon>
        <taxon>Sulfolobales</taxon>
        <taxon>Sulfolobaceae</taxon>
        <taxon>Sulfurisphaera</taxon>
    </lineage>
</organism>
<sequence>MIDAKEWKDAIENDLRREDLPESYKETLREVLRLIENGEIEIAEEIAINLPILE</sequence>
<evidence type="ECO:0000313" key="1">
    <source>
        <dbReference type="EMBL" id="BAB67610.1"/>
    </source>
</evidence>
<dbReference type="RefSeq" id="WP_010980585.1">
    <property type="nucleotide sequence ID" value="NC_003106.2"/>
</dbReference>
<reference evidence="2" key="1">
    <citation type="journal article" date="2001" name="DNA Res.">
        <title>Complete genome sequence of an aerobic thermoacidophilic Crenarchaeon, Sulfolobus tokodaii strain7.</title>
        <authorList>
            <person name="Kawarabayasi Y."/>
            <person name="Hino Y."/>
            <person name="Horikawa H."/>
            <person name="Jin-no K."/>
            <person name="Takahashi M."/>
            <person name="Sekine M."/>
            <person name="Baba S."/>
            <person name="Ankai A."/>
            <person name="Kosugi H."/>
            <person name="Hosoyama A."/>
            <person name="Fukui S."/>
            <person name="Nagai Y."/>
            <person name="Nishijima K."/>
            <person name="Otsuka R."/>
            <person name="Nakazawa H."/>
            <person name="Takamiya M."/>
            <person name="Kato Y."/>
            <person name="Yoshizawa T."/>
            <person name="Tanaka T."/>
            <person name="Kudoh Y."/>
            <person name="Yamazaki J."/>
            <person name="Kushida N."/>
            <person name="Oguchi A."/>
            <person name="Aoki K."/>
            <person name="Masuda S."/>
            <person name="Yanagii M."/>
            <person name="Nishimura M."/>
            <person name="Yamagishi A."/>
            <person name="Oshima T."/>
            <person name="Kikuchi H."/>
        </authorList>
    </citation>
    <scope>NUCLEOTIDE SEQUENCE [LARGE SCALE GENOMIC DNA]</scope>
    <source>
        <strain evidence="2">DSM 16993 / JCM 10545 / NBRC 100140 / 7</strain>
    </source>
</reference>
<dbReference type="Proteomes" id="UP000001015">
    <property type="component" value="Chromosome"/>
</dbReference>
<protein>
    <submittedName>
        <fullName evidence="1">Uncharacterized protein</fullName>
    </submittedName>
</protein>
<dbReference type="PATRIC" id="fig|273063.9.peg.2821"/>
<dbReference type="GeneID" id="1460583"/>
<gene>
    <name evidence="1" type="ordered locus">STK_25004</name>
    <name evidence="1" type="ORF">STS247</name>
</gene>
<dbReference type="KEGG" id="sto:STK_25004"/>